<evidence type="ECO:0000313" key="3">
    <source>
        <dbReference type="Proteomes" id="UP000647017"/>
    </source>
</evidence>
<evidence type="ECO:0008006" key="4">
    <source>
        <dbReference type="Google" id="ProtNLM"/>
    </source>
</evidence>
<dbReference type="EMBL" id="BOOZ01000002">
    <property type="protein sequence ID" value="GIJ06907.1"/>
    <property type="molecule type" value="Genomic_DNA"/>
</dbReference>
<evidence type="ECO:0000256" key="1">
    <source>
        <dbReference type="SAM" id="MobiDB-lite"/>
    </source>
</evidence>
<dbReference type="Proteomes" id="UP000647017">
    <property type="component" value="Unassembled WGS sequence"/>
</dbReference>
<evidence type="ECO:0000313" key="2">
    <source>
        <dbReference type="EMBL" id="GIJ06907.1"/>
    </source>
</evidence>
<sequence>MGRRTFLAVAGWLATAVVATLIGLAAIRVVGESLTGTPGGIRSQEEISRALAEPVPGGTGSPGGPPTGTPAPGTGPSASSSGPAAPASPSVEPGNRRSFSTAGGSAVAECVSGGVFLKSWSARPGYRVDDVDRGPDDDADVTFVGPSGEYEIAVRCVGGVPVLDPDDD</sequence>
<feature type="compositionally biased region" description="Low complexity" evidence="1">
    <location>
        <begin position="70"/>
        <end position="90"/>
    </location>
</feature>
<organism evidence="2 3">
    <name type="scientific">Micromonospora andamanensis</name>
    <dbReference type="NCBI Taxonomy" id="1287068"/>
    <lineage>
        <taxon>Bacteria</taxon>
        <taxon>Bacillati</taxon>
        <taxon>Actinomycetota</taxon>
        <taxon>Actinomycetes</taxon>
        <taxon>Micromonosporales</taxon>
        <taxon>Micromonosporaceae</taxon>
        <taxon>Micromonospora</taxon>
    </lineage>
</organism>
<feature type="region of interest" description="Disordered" evidence="1">
    <location>
        <begin position="52"/>
        <end position="103"/>
    </location>
</feature>
<proteinExistence type="predicted"/>
<dbReference type="RefSeq" id="WP_203997759.1">
    <property type="nucleotide sequence ID" value="NZ_BOOZ01000002.1"/>
</dbReference>
<accession>A0ABQ4HMN8</accession>
<name>A0ABQ4HMN8_9ACTN</name>
<protein>
    <recommendedName>
        <fullName evidence="4">Septum formation initiator</fullName>
    </recommendedName>
</protein>
<reference evidence="2 3" key="1">
    <citation type="submission" date="2021-01" db="EMBL/GenBank/DDBJ databases">
        <title>Whole genome shotgun sequence of Verrucosispora andamanensis NBRC 109075.</title>
        <authorList>
            <person name="Komaki H."/>
            <person name="Tamura T."/>
        </authorList>
    </citation>
    <scope>NUCLEOTIDE SEQUENCE [LARGE SCALE GENOMIC DNA]</scope>
    <source>
        <strain evidence="2 3">NBRC 109075</strain>
    </source>
</reference>
<comment type="caution">
    <text evidence="2">The sequence shown here is derived from an EMBL/GenBank/DDBJ whole genome shotgun (WGS) entry which is preliminary data.</text>
</comment>
<gene>
    <name evidence="2" type="ORF">Van01_01210</name>
</gene>
<keyword evidence="3" id="KW-1185">Reference proteome</keyword>